<comment type="caution">
    <text evidence="2">The sequence shown here is derived from an EMBL/GenBank/DDBJ whole genome shotgun (WGS) entry which is preliminary data.</text>
</comment>
<evidence type="ECO:0000313" key="2">
    <source>
        <dbReference type="EMBL" id="TNN47085.1"/>
    </source>
</evidence>
<evidence type="ECO:0000313" key="3">
    <source>
        <dbReference type="Proteomes" id="UP000314294"/>
    </source>
</evidence>
<gene>
    <name evidence="2" type="ORF">EYF80_042697</name>
</gene>
<reference evidence="2 3" key="1">
    <citation type="submission" date="2019-03" db="EMBL/GenBank/DDBJ databases">
        <title>First draft genome of Liparis tanakae, snailfish: a comprehensive survey of snailfish specific genes.</title>
        <authorList>
            <person name="Kim W."/>
            <person name="Song I."/>
            <person name="Jeong J.-H."/>
            <person name="Kim D."/>
            <person name="Kim S."/>
            <person name="Ryu S."/>
            <person name="Song J.Y."/>
            <person name="Lee S.K."/>
        </authorList>
    </citation>
    <scope>NUCLEOTIDE SEQUENCE [LARGE SCALE GENOMIC DNA]</scope>
    <source>
        <tissue evidence="2">Muscle</tissue>
    </source>
</reference>
<feature type="compositionally biased region" description="Basic and acidic residues" evidence="1">
    <location>
        <begin position="40"/>
        <end position="51"/>
    </location>
</feature>
<dbReference type="EMBL" id="SRLO01000758">
    <property type="protein sequence ID" value="TNN47085.1"/>
    <property type="molecule type" value="Genomic_DNA"/>
</dbReference>
<name>A0A4Z2G1W0_9TELE</name>
<protein>
    <submittedName>
        <fullName evidence="2">Uncharacterized protein</fullName>
    </submittedName>
</protein>
<accession>A0A4Z2G1W0</accession>
<keyword evidence="3" id="KW-1185">Reference proteome</keyword>
<organism evidence="2 3">
    <name type="scientific">Liparis tanakae</name>
    <name type="common">Tanaka's snailfish</name>
    <dbReference type="NCBI Taxonomy" id="230148"/>
    <lineage>
        <taxon>Eukaryota</taxon>
        <taxon>Metazoa</taxon>
        <taxon>Chordata</taxon>
        <taxon>Craniata</taxon>
        <taxon>Vertebrata</taxon>
        <taxon>Euteleostomi</taxon>
        <taxon>Actinopterygii</taxon>
        <taxon>Neopterygii</taxon>
        <taxon>Teleostei</taxon>
        <taxon>Neoteleostei</taxon>
        <taxon>Acanthomorphata</taxon>
        <taxon>Eupercaria</taxon>
        <taxon>Perciformes</taxon>
        <taxon>Cottioidei</taxon>
        <taxon>Cottales</taxon>
        <taxon>Liparidae</taxon>
        <taxon>Liparis</taxon>
    </lineage>
</organism>
<proteinExistence type="predicted"/>
<dbReference type="Proteomes" id="UP000314294">
    <property type="component" value="Unassembled WGS sequence"/>
</dbReference>
<feature type="region of interest" description="Disordered" evidence="1">
    <location>
        <begin position="40"/>
        <end position="59"/>
    </location>
</feature>
<sequence length="75" mass="8313">MERQAAGASRGAEEGCCCLRLLCNTVDTVCCESAVGEDEGRMEDGEREGGMLKKKKGKKGKRWEFRLFSPRLLEA</sequence>
<evidence type="ECO:0000256" key="1">
    <source>
        <dbReference type="SAM" id="MobiDB-lite"/>
    </source>
</evidence>
<dbReference type="AlphaFoldDB" id="A0A4Z2G1W0"/>